<dbReference type="AlphaFoldDB" id="A0A3A4F575"/>
<evidence type="ECO:0000313" key="2">
    <source>
        <dbReference type="Proteomes" id="UP000266615"/>
    </source>
</evidence>
<evidence type="ECO:0000313" key="1">
    <source>
        <dbReference type="EMBL" id="RJN32956.1"/>
    </source>
</evidence>
<dbReference type="Proteomes" id="UP000266615">
    <property type="component" value="Unassembled WGS sequence"/>
</dbReference>
<organism evidence="1 2">
    <name type="scientific">Nesterenkonia natronophila</name>
    <dbReference type="NCBI Taxonomy" id="2174932"/>
    <lineage>
        <taxon>Bacteria</taxon>
        <taxon>Bacillati</taxon>
        <taxon>Actinomycetota</taxon>
        <taxon>Actinomycetes</taxon>
        <taxon>Micrococcales</taxon>
        <taxon>Micrococcaceae</taxon>
        <taxon>Nesterenkonia</taxon>
    </lineage>
</organism>
<keyword evidence="2" id="KW-1185">Reference proteome</keyword>
<dbReference type="OrthoDB" id="1825624at2"/>
<name>A0A3A4F575_9MICC</name>
<dbReference type="Pfam" id="PF19888">
    <property type="entry name" value="DUF6361"/>
    <property type="match status" value="1"/>
</dbReference>
<proteinExistence type="predicted"/>
<dbReference type="EMBL" id="QYZP01000001">
    <property type="protein sequence ID" value="RJN32956.1"/>
    <property type="molecule type" value="Genomic_DNA"/>
</dbReference>
<comment type="caution">
    <text evidence="1">The sequence shown here is derived from an EMBL/GenBank/DDBJ whole genome shotgun (WGS) entry which is preliminary data.</text>
</comment>
<accession>A0A3A4F575</accession>
<reference evidence="1 2" key="1">
    <citation type="submission" date="2018-09" db="EMBL/GenBank/DDBJ databases">
        <title>Nesterenkonia natronophila sp. nov., an alkaliphilic actinobacteriume isolated from a soda lake, and emended description of the genus Nesterenkonia.</title>
        <authorList>
            <person name="Menes R.J."/>
            <person name="Iriarte A."/>
        </authorList>
    </citation>
    <scope>NUCLEOTIDE SEQUENCE [LARGE SCALE GENOMIC DNA]</scope>
    <source>
        <strain evidence="1 2">M8</strain>
    </source>
</reference>
<dbReference type="InterPro" id="IPR045941">
    <property type="entry name" value="DUF6361"/>
</dbReference>
<protein>
    <submittedName>
        <fullName evidence="1">Uncharacterized protein</fullName>
    </submittedName>
</protein>
<gene>
    <name evidence="1" type="ORF">D3250_03885</name>
</gene>
<sequence>MREILGHFTDKESREELGLGQIRDALSDGLFPGTSTLHTRARYILFVPWIYQQTSDRGAPLSQARRAELQLVKTLKSVGGRDQGIIGYEAGSTLKNVPSELYWSALGTYGVLRDPGLNREQAVSLHGAAVPSDVDEVGHTKLSAWHATIPAAPPEFPQSVPGGMSLTHHEAQWLCERINYSVPNSMLSHLIRHPPTRGSTVPWEDSAAVAAQGQPQRLLRHAQQFSDTMHGAQLLYNLLIAESYNNAGFTNEEGRREHFEEQLRQWSWRYAASQGFGEWDLDDFFASVTAVRGLRVNRGSERFVRDWVEVLQGVEPAAVATSAEARGLVRKREHRNKGVMARIGNPKRLASWGGSSGAGRYTYRWPYVLTILGDIHAGLAEPPAYQALTADPAEHSHA</sequence>